<name>A0AAF0U2X5_SOLVR</name>
<dbReference type="EMBL" id="CP133618">
    <property type="protein sequence ID" value="WMV38264.1"/>
    <property type="molecule type" value="Genomic_DNA"/>
</dbReference>
<evidence type="ECO:0000313" key="1">
    <source>
        <dbReference type="EMBL" id="WMV38264.1"/>
    </source>
</evidence>
<proteinExistence type="predicted"/>
<dbReference type="Gene3D" id="2.40.70.10">
    <property type="entry name" value="Acid Proteases"/>
    <property type="match status" value="1"/>
</dbReference>
<accession>A0AAF0U2X5</accession>
<protein>
    <submittedName>
        <fullName evidence="1">Uncharacterized protein</fullName>
    </submittedName>
</protein>
<sequence>MCLPIAVGFDMMFDSMPMPIDVSTPVGESLVVDRVYRSCVVSLAGYDSWVDLIILGMVDIDIILGRDWLSSHHAILDCYAKIVTLVISCVWRVEWTGASGSYPSKVISYIRA</sequence>
<dbReference type="AlphaFoldDB" id="A0AAF0U2X5"/>
<dbReference type="CDD" id="cd00303">
    <property type="entry name" value="retropepsin_like"/>
    <property type="match status" value="1"/>
</dbReference>
<reference evidence="1" key="1">
    <citation type="submission" date="2023-08" db="EMBL/GenBank/DDBJ databases">
        <title>A de novo genome assembly of Solanum verrucosum Schlechtendal, a Mexican diploid species geographically isolated from the other diploid A-genome species in potato relatives.</title>
        <authorList>
            <person name="Hosaka K."/>
        </authorList>
    </citation>
    <scope>NUCLEOTIDE SEQUENCE</scope>
    <source>
        <tissue evidence="1">Young leaves</tissue>
    </source>
</reference>
<organism evidence="1 2">
    <name type="scientific">Solanum verrucosum</name>
    <dbReference type="NCBI Taxonomy" id="315347"/>
    <lineage>
        <taxon>Eukaryota</taxon>
        <taxon>Viridiplantae</taxon>
        <taxon>Streptophyta</taxon>
        <taxon>Embryophyta</taxon>
        <taxon>Tracheophyta</taxon>
        <taxon>Spermatophyta</taxon>
        <taxon>Magnoliopsida</taxon>
        <taxon>eudicotyledons</taxon>
        <taxon>Gunneridae</taxon>
        <taxon>Pentapetalae</taxon>
        <taxon>asterids</taxon>
        <taxon>lamiids</taxon>
        <taxon>Solanales</taxon>
        <taxon>Solanaceae</taxon>
        <taxon>Solanoideae</taxon>
        <taxon>Solaneae</taxon>
        <taxon>Solanum</taxon>
    </lineage>
</organism>
<dbReference type="InterPro" id="IPR021109">
    <property type="entry name" value="Peptidase_aspartic_dom_sf"/>
</dbReference>
<evidence type="ECO:0000313" key="2">
    <source>
        <dbReference type="Proteomes" id="UP001234989"/>
    </source>
</evidence>
<dbReference type="Proteomes" id="UP001234989">
    <property type="component" value="Chromosome 7"/>
</dbReference>
<keyword evidence="2" id="KW-1185">Reference proteome</keyword>
<gene>
    <name evidence="1" type="ORF">MTR67_031649</name>
</gene>
<dbReference type="Pfam" id="PF08284">
    <property type="entry name" value="RVP_2"/>
    <property type="match status" value="1"/>
</dbReference>